<sequence>MAAGSDGAVLVQGTDTLPESAFLADLLDRGVLLGGTLSARQARQARLLLWAWLAHDRAAAGGTTLAHLLETYADP</sequence>
<dbReference type="PIRSF" id="PIRSF500176">
    <property type="entry name" value="L_ASNase"/>
    <property type="match status" value="1"/>
</dbReference>
<dbReference type="EMBL" id="CP031229">
    <property type="protein sequence ID" value="AXH96379.1"/>
    <property type="molecule type" value="Genomic_DNA"/>
</dbReference>
<evidence type="ECO:0000313" key="2">
    <source>
        <dbReference type="Proteomes" id="UP000253790"/>
    </source>
</evidence>
<accession>A0A345NMX1</accession>
<gene>
    <name evidence="1" type="ORF">DV701_09830</name>
</gene>
<keyword evidence="2" id="KW-1185">Reference proteome</keyword>
<dbReference type="Proteomes" id="UP000253790">
    <property type="component" value="Chromosome"/>
</dbReference>
<dbReference type="KEGG" id="orn:DV701_09830"/>
<reference evidence="1 2" key="1">
    <citation type="submission" date="2018-07" db="EMBL/GenBank/DDBJ databases">
        <title>Complete genome sequencing of Ornithinimicrobium sp. AMA3305.</title>
        <authorList>
            <person name="Bae J.-W."/>
        </authorList>
    </citation>
    <scope>NUCLEOTIDE SEQUENCE [LARGE SCALE GENOMIC DNA]</scope>
    <source>
        <strain evidence="1 2">AMA3305</strain>
    </source>
</reference>
<proteinExistence type="predicted"/>
<dbReference type="OrthoDB" id="9788068at2"/>
<dbReference type="RefSeq" id="WP_114928144.1">
    <property type="nucleotide sequence ID" value="NZ_CP031229.1"/>
</dbReference>
<dbReference type="PIRSF" id="PIRSF001220">
    <property type="entry name" value="L-ASNase_gatD"/>
    <property type="match status" value="1"/>
</dbReference>
<name>A0A345NMX1_9MICO</name>
<evidence type="ECO:0000313" key="1">
    <source>
        <dbReference type="EMBL" id="AXH96379.1"/>
    </source>
</evidence>
<dbReference type="AlphaFoldDB" id="A0A345NMX1"/>
<organism evidence="1 2">
    <name type="scientific">Ornithinimicrobium avium</name>
    <dbReference type="NCBI Taxonomy" id="2283195"/>
    <lineage>
        <taxon>Bacteria</taxon>
        <taxon>Bacillati</taxon>
        <taxon>Actinomycetota</taxon>
        <taxon>Actinomycetes</taxon>
        <taxon>Micrococcales</taxon>
        <taxon>Ornithinimicrobiaceae</taxon>
        <taxon>Ornithinimicrobium</taxon>
    </lineage>
</organism>
<dbReference type="InterPro" id="IPR006034">
    <property type="entry name" value="Asparaginase/glutaminase-like"/>
</dbReference>
<protein>
    <submittedName>
        <fullName evidence="1">Uncharacterized protein</fullName>
    </submittedName>
</protein>